<proteinExistence type="predicted"/>
<keyword evidence="2" id="KW-1185">Reference proteome</keyword>
<accession>A0A856MKI4</accession>
<dbReference type="EMBL" id="CP030118">
    <property type="protein sequence ID" value="QDL10101.1"/>
    <property type="molecule type" value="Genomic_DNA"/>
</dbReference>
<dbReference type="AlphaFoldDB" id="A0A856MKI4"/>
<reference evidence="1 2" key="1">
    <citation type="submission" date="2018-06" db="EMBL/GenBank/DDBJ databases">
        <title>Comparative genomics of Brasilonema spp. strains.</title>
        <authorList>
            <person name="Alvarenga D.O."/>
            <person name="Fiore M.F."/>
            <person name="Varani A.M."/>
        </authorList>
    </citation>
    <scope>NUCLEOTIDE SEQUENCE [LARGE SCALE GENOMIC DNA]</scope>
    <source>
        <strain evidence="1 2">CENA114</strain>
    </source>
</reference>
<dbReference type="Proteomes" id="UP000503129">
    <property type="component" value="Chromosome"/>
</dbReference>
<sequence length="69" mass="7768">MNSVLALLSYIVHDRLGLKSQADSESPLKWTLTIVMLCSPLKRTLAMSQEIYFRAGSVRSLLKMAENLQ</sequence>
<evidence type="ECO:0000313" key="2">
    <source>
        <dbReference type="Proteomes" id="UP000503129"/>
    </source>
</evidence>
<evidence type="ECO:0000313" key="1">
    <source>
        <dbReference type="EMBL" id="QDL10101.1"/>
    </source>
</evidence>
<dbReference type="KEGG" id="bsen:DP114_21360"/>
<organism evidence="1 2">
    <name type="scientific">Brasilonema sennae CENA114</name>
    <dbReference type="NCBI Taxonomy" id="415709"/>
    <lineage>
        <taxon>Bacteria</taxon>
        <taxon>Bacillati</taxon>
        <taxon>Cyanobacteriota</taxon>
        <taxon>Cyanophyceae</taxon>
        <taxon>Nostocales</taxon>
        <taxon>Scytonemataceae</taxon>
        <taxon>Brasilonema</taxon>
        <taxon>Bromeliae group (in: Brasilonema)</taxon>
    </lineage>
</organism>
<name>A0A856MKI4_9CYAN</name>
<gene>
    <name evidence="1" type="ORF">DP114_21360</name>
</gene>
<protein>
    <submittedName>
        <fullName evidence="1">Uncharacterized protein</fullName>
    </submittedName>
</protein>